<reference evidence="2" key="1">
    <citation type="journal article" date="2022" name="New Phytol.">
        <title>Evolutionary transition to the ectomycorrhizal habit in the genomes of a hyperdiverse lineage of mushroom-forming fungi.</title>
        <authorList>
            <person name="Looney B."/>
            <person name="Miyauchi S."/>
            <person name="Morin E."/>
            <person name="Drula E."/>
            <person name="Courty P.E."/>
            <person name="Kohler A."/>
            <person name="Kuo A."/>
            <person name="LaButti K."/>
            <person name="Pangilinan J."/>
            <person name="Lipzen A."/>
            <person name="Riley R."/>
            <person name="Andreopoulos W."/>
            <person name="He G."/>
            <person name="Johnson J."/>
            <person name="Nolan M."/>
            <person name="Tritt A."/>
            <person name="Barry K.W."/>
            <person name="Grigoriev I.V."/>
            <person name="Nagy L.G."/>
            <person name="Hibbett D."/>
            <person name="Henrissat B."/>
            <person name="Matheny P.B."/>
            <person name="Labbe J."/>
            <person name="Martin F.M."/>
        </authorList>
    </citation>
    <scope>NUCLEOTIDE SEQUENCE</scope>
    <source>
        <strain evidence="2">BPL690</strain>
    </source>
</reference>
<protein>
    <recommendedName>
        <fullName evidence="1">DUF6593 domain-containing protein</fullName>
    </recommendedName>
</protein>
<evidence type="ECO:0000313" key="3">
    <source>
        <dbReference type="Proteomes" id="UP001203297"/>
    </source>
</evidence>
<dbReference type="InterPro" id="IPR046528">
    <property type="entry name" value="DUF6593"/>
</dbReference>
<gene>
    <name evidence="2" type="ORF">B0F90DRAFT_1816298</name>
</gene>
<comment type="caution">
    <text evidence="2">The sequence shown here is derived from an EMBL/GenBank/DDBJ whole genome shotgun (WGS) entry which is preliminary data.</text>
</comment>
<evidence type="ECO:0000259" key="1">
    <source>
        <dbReference type="Pfam" id="PF20236"/>
    </source>
</evidence>
<dbReference type="Pfam" id="PF20236">
    <property type="entry name" value="DUF6593"/>
    <property type="match status" value="1"/>
</dbReference>
<evidence type="ECO:0000313" key="2">
    <source>
        <dbReference type="EMBL" id="KAI0303504.1"/>
    </source>
</evidence>
<organism evidence="2 3">
    <name type="scientific">Multifurca ochricompacta</name>
    <dbReference type="NCBI Taxonomy" id="376703"/>
    <lineage>
        <taxon>Eukaryota</taxon>
        <taxon>Fungi</taxon>
        <taxon>Dikarya</taxon>
        <taxon>Basidiomycota</taxon>
        <taxon>Agaricomycotina</taxon>
        <taxon>Agaricomycetes</taxon>
        <taxon>Russulales</taxon>
        <taxon>Russulaceae</taxon>
        <taxon>Multifurca</taxon>
    </lineage>
</organism>
<feature type="domain" description="DUF6593" evidence="1">
    <location>
        <begin position="55"/>
        <end position="159"/>
    </location>
</feature>
<dbReference type="Proteomes" id="UP001203297">
    <property type="component" value="Unassembled WGS sequence"/>
</dbReference>
<name>A0AAD4M6N3_9AGAM</name>
<dbReference type="EMBL" id="WTXG01000009">
    <property type="protein sequence ID" value="KAI0303504.1"/>
    <property type="molecule type" value="Genomic_DNA"/>
</dbReference>
<dbReference type="AlphaFoldDB" id="A0AAD4M6N3"/>
<keyword evidence="3" id="KW-1185">Reference proteome</keyword>
<accession>A0AAD4M6N3</accession>
<proteinExistence type="predicted"/>
<sequence>MELYLIPNDPVNTTFISSMVSSAIGSARPGPYRHSERAALSSSDYQSLELFKGRANVPGDKAVRVRDLLWKISTFGTSRCFIGNDEEEYVWKFYEGSGFQLLHVRTGCVKAIYEHNPSHVAKGVFKDQFKTCLRIHPSCTLDLDILVLTFIVMEKKRRDNMGDQANVAAAEEENIAEASGLEGGGGSLM</sequence>